<dbReference type="GeneID" id="37061193"/>
<dbReference type="STRING" id="1448321.A0A317WE29"/>
<organism evidence="1 2">
    <name type="scientific">Aspergillus heteromorphus CBS 117.55</name>
    <dbReference type="NCBI Taxonomy" id="1448321"/>
    <lineage>
        <taxon>Eukaryota</taxon>
        <taxon>Fungi</taxon>
        <taxon>Dikarya</taxon>
        <taxon>Ascomycota</taxon>
        <taxon>Pezizomycotina</taxon>
        <taxon>Eurotiomycetes</taxon>
        <taxon>Eurotiomycetidae</taxon>
        <taxon>Eurotiales</taxon>
        <taxon>Aspergillaceae</taxon>
        <taxon>Aspergillus</taxon>
        <taxon>Aspergillus subgen. Circumdati</taxon>
    </lineage>
</organism>
<name>A0A317WE29_9EURO</name>
<dbReference type="EMBL" id="MSFL01000010">
    <property type="protein sequence ID" value="PWY83482.1"/>
    <property type="molecule type" value="Genomic_DNA"/>
</dbReference>
<protein>
    <submittedName>
        <fullName evidence="1">Uncharacterized protein</fullName>
    </submittedName>
</protein>
<gene>
    <name evidence="1" type="ORF">BO70DRAFT_26929</name>
</gene>
<dbReference type="OrthoDB" id="5238363at2759"/>
<reference evidence="1 2" key="1">
    <citation type="submission" date="2016-12" db="EMBL/GenBank/DDBJ databases">
        <title>The genomes of Aspergillus section Nigri reveals drivers in fungal speciation.</title>
        <authorList>
            <consortium name="DOE Joint Genome Institute"/>
            <person name="Vesth T.C."/>
            <person name="Nybo J."/>
            <person name="Theobald S."/>
            <person name="Brandl J."/>
            <person name="Frisvad J.C."/>
            <person name="Nielsen K.F."/>
            <person name="Lyhne E.K."/>
            <person name="Kogle M.E."/>
            <person name="Kuo A."/>
            <person name="Riley R."/>
            <person name="Clum A."/>
            <person name="Nolan M."/>
            <person name="Lipzen A."/>
            <person name="Salamov A."/>
            <person name="Henrissat B."/>
            <person name="Wiebenga A."/>
            <person name="De Vries R.P."/>
            <person name="Grigoriev I.V."/>
            <person name="Mortensen U.H."/>
            <person name="Andersen M.R."/>
            <person name="Baker S.E."/>
        </authorList>
    </citation>
    <scope>NUCLEOTIDE SEQUENCE [LARGE SCALE GENOMIC DNA]</scope>
    <source>
        <strain evidence="1 2">CBS 117.55</strain>
    </source>
</reference>
<accession>A0A317WE29</accession>
<evidence type="ECO:0000313" key="2">
    <source>
        <dbReference type="Proteomes" id="UP000247233"/>
    </source>
</evidence>
<proteinExistence type="predicted"/>
<comment type="caution">
    <text evidence="1">The sequence shown here is derived from an EMBL/GenBank/DDBJ whole genome shotgun (WGS) entry which is preliminary data.</text>
</comment>
<sequence length="194" mass="22515">MVYRVESSSFAMVMLHKTEAFVMRYTSKHKTSWIAQRYLAEPHVIQPKIRHMYATRDKTLWWQAISSALSNLRRVVRAHCCRRARLAFRLALKEHGFDGEGRRIGDKTQDLDWRQSGLTGTLDLALKEPIAQMPFDVLQREMNVGVSALVNHKKKMDAGLYKRPTQNAGLDQNSRQIEMSSVLVYDWTARNSRH</sequence>
<dbReference type="VEuPathDB" id="FungiDB:BO70DRAFT_26929"/>
<dbReference type="Proteomes" id="UP000247233">
    <property type="component" value="Unassembled WGS sequence"/>
</dbReference>
<keyword evidence="2" id="KW-1185">Reference proteome</keyword>
<dbReference type="AlphaFoldDB" id="A0A317WE29"/>
<evidence type="ECO:0000313" key="1">
    <source>
        <dbReference type="EMBL" id="PWY83482.1"/>
    </source>
</evidence>
<dbReference type="RefSeq" id="XP_025399925.1">
    <property type="nucleotide sequence ID" value="XM_025538956.1"/>
</dbReference>